<keyword evidence="8 9" id="KW-0472">Membrane</keyword>
<dbReference type="GO" id="GO:0005315">
    <property type="term" value="F:phosphate transmembrane transporter activity"/>
    <property type="evidence" value="ECO:0007669"/>
    <property type="project" value="InterPro"/>
</dbReference>
<keyword evidence="13" id="KW-1185">Reference proteome</keyword>
<dbReference type="Gene3D" id="1.10.3720.10">
    <property type="entry name" value="MetI-like"/>
    <property type="match status" value="1"/>
</dbReference>
<evidence type="ECO:0000256" key="7">
    <source>
        <dbReference type="ARBA" id="ARBA00022989"/>
    </source>
</evidence>
<keyword evidence="7 9" id="KW-1133">Transmembrane helix</keyword>
<feature type="transmembrane region" description="Helical" evidence="9">
    <location>
        <begin position="17"/>
        <end position="37"/>
    </location>
</feature>
<dbReference type="PANTHER" id="PTHR30425:SF1">
    <property type="entry name" value="PHOSPHATE TRANSPORT SYSTEM PERMEASE PROTEIN PSTC"/>
    <property type="match status" value="1"/>
</dbReference>
<reference evidence="13" key="1">
    <citation type="submission" date="2015-07" db="EMBL/GenBank/DDBJ databases">
        <title>Complete genome sequence and phylogenetic analysis of Limnochorda pilosa.</title>
        <authorList>
            <person name="Watanabe M."/>
            <person name="Kojima H."/>
            <person name="Fukui M."/>
        </authorList>
    </citation>
    <scope>NUCLEOTIDE SEQUENCE [LARGE SCALE GENOMIC DNA]</scope>
    <source>
        <strain evidence="13">HC45</strain>
    </source>
</reference>
<dbReference type="Pfam" id="PF00528">
    <property type="entry name" value="BPD_transp_1"/>
    <property type="match status" value="1"/>
</dbReference>
<evidence type="ECO:0000256" key="5">
    <source>
        <dbReference type="ARBA" id="ARBA00022592"/>
    </source>
</evidence>
<comment type="subcellular location">
    <subcellularLocation>
        <location evidence="1 9">Cell membrane</location>
        <topology evidence="1 9">Multi-pass membrane protein</topology>
    </subcellularLocation>
</comment>
<dbReference type="Proteomes" id="UP000065807">
    <property type="component" value="Chromosome"/>
</dbReference>
<evidence type="ECO:0000256" key="1">
    <source>
        <dbReference type="ARBA" id="ARBA00004651"/>
    </source>
</evidence>
<keyword evidence="6 9" id="KW-0812">Transmembrane</keyword>
<dbReference type="AlphaFoldDB" id="A0A0K2SP03"/>
<dbReference type="PROSITE" id="PS50928">
    <property type="entry name" value="ABC_TM1"/>
    <property type="match status" value="1"/>
</dbReference>
<feature type="transmembrane region" description="Helical" evidence="9">
    <location>
        <begin position="158"/>
        <end position="183"/>
    </location>
</feature>
<evidence type="ECO:0000256" key="8">
    <source>
        <dbReference type="ARBA" id="ARBA00023136"/>
    </source>
</evidence>
<dbReference type="InterPro" id="IPR035906">
    <property type="entry name" value="MetI-like_sf"/>
</dbReference>
<keyword evidence="5 10" id="KW-0592">Phosphate transport</keyword>
<accession>A0A0K2SP03</accession>
<dbReference type="NCBIfam" id="TIGR02138">
    <property type="entry name" value="phosphate_pstC"/>
    <property type="match status" value="1"/>
</dbReference>
<dbReference type="PATRIC" id="fig|1555112.3.peg.3085"/>
<keyword evidence="3 9" id="KW-0813">Transport</keyword>
<dbReference type="STRING" id="1555112.LIP_3039"/>
<dbReference type="InterPro" id="IPR051124">
    <property type="entry name" value="Phosphate_Transport_Permease"/>
</dbReference>
<evidence type="ECO:0000256" key="4">
    <source>
        <dbReference type="ARBA" id="ARBA00022475"/>
    </source>
</evidence>
<feature type="transmembrane region" description="Helical" evidence="9">
    <location>
        <begin position="111"/>
        <end position="138"/>
    </location>
</feature>
<dbReference type="GO" id="GO:0006817">
    <property type="term" value="P:phosphate ion transport"/>
    <property type="evidence" value="ECO:0007669"/>
    <property type="project" value="UniProtKB-KW"/>
</dbReference>
<proteinExistence type="inferred from homology"/>
<reference evidence="13" key="2">
    <citation type="journal article" date="2016" name="Int. J. Syst. Evol. Microbiol.">
        <title>Complete genome sequence and cell structure of Limnochorda pilosa, a Gram-negative spore-former within the phylum Firmicutes.</title>
        <authorList>
            <person name="Watanabe M."/>
            <person name="Kojima H."/>
            <person name="Fukui M."/>
        </authorList>
    </citation>
    <scope>NUCLEOTIDE SEQUENCE [LARGE SCALE GENOMIC DNA]</scope>
    <source>
        <strain evidence="13">HC45</strain>
    </source>
</reference>
<keyword evidence="4 10" id="KW-1003">Cell membrane</keyword>
<feature type="transmembrane region" description="Helical" evidence="9">
    <location>
        <begin position="73"/>
        <end position="99"/>
    </location>
</feature>
<dbReference type="GO" id="GO:0005886">
    <property type="term" value="C:plasma membrane"/>
    <property type="evidence" value="ECO:0007669"/>
    <property type="project" value="UniProtKB-SubCell"/>
</dbReference>
<name>A0A0K2SP03_LIMPI</name>
<comment type="similarity">
    <text evidence="2 10">Belongs to the binding-protein-dependent transport system permease family. CysTW subfamily.</text>
</comment>
<evidence type="ECO:0000256" key="9">
    <source>
        <dbReference type="RuleBase" id="RU363032"/>
    </source>
</evidence>
<feature type="transmembrane region" description="Helical" evidence="9">
    <location>
        <begin position="283"/>
        <end position="302"/>
    </location>
</feature>
<dbReference type="CDD" id="cd06261">
    <property type="entry name" value="TM_PBP2"/>
    <property type="match status" value="1"/>
</dbReference>
<dbReference type="EMBL" id="AP014924">
    <property type="protein sequence ID" value="BAS28868.1"/>
    <property type="molecule type" value="Genomic_DNA"/>
</dbReference>
<dbReference type="OrthoDB" id="9785113at2"/>
<comment type="function">
    <text evidence="10">Part of the binding-protein-dependent transport system for phosphate; probably responsible for the translocation of the substrate across the membrane.</text>
</comment>
<evidence type="ECO:0000259" key="11">
    <source>
        <dbReference type="PROSITE" id="PS50928"/>
    </source>
</evidence>
<dbReference type="SUPFAM" id="SSF161098">
    <property type="entry name" value="MetI-like"/>
    <property type="match status" value="1"/>
</dbReference>
<protein>
    <recommendedName>
        <fullName evidence="10">Phosphate transport system permease protein</fullName>
    </recommendedName>
</protein>
<dbReference type="InterPro" id="IPR000515">
    <property type="entry name" value="MetI-like"/>
</dbReference>
<evidence type="ECO:0000313" key="13">
    <source>
        <dbReference type="Proteomes" id="UP000065807"/>
    </source>
</evidence>
<evidence type="ECO:0000256" key="2">
    <source>
        <dbReference type="ARBA" id="ARBA00007069"/>
    </source>
</evidence>
<evidence type="ECO:0000256" key="10">
    <source>
        <dbReference type="RuleBase" id="RU363054"/>
    </source>
</evidence>
<feature type="transmembrane region" description="Helical" evidence="9">
    <location>
        <begin position="216"/>
        <end position="234"/>
    </location>
</feature>
<feature type="domain" description="ABC transmembrane type-1" evidence="11">
    <location>
        <begin position="74"/>
        <end position="298"/>
    </location>
</feature>
<evidence type="ECO:0000256" key="3">
    <source>
        <dbReference type="ARBA" id="ARBA00022448"/>
    </source>
</evidence>
<dbReference type="RefSeq" id="WP_068139834.1">
    <property type="nucleotide sequence ID" value="NZ_AP014924.1"/>
</dbReference>
<dbReference type="InterPro" id="IPR011864">
    <property type="entry name" value="Phosphate_PstC"/>
</dbReference>
<evidence type="ECO:0000256" key="6">
    <source>
        <dbReference type="ARBA" id="ARBA00022692"/>
    </source>
</evidence>
<gene>
    <name evidence="12" type="ORF">LIP_3039</name>
</gene>
<dbReference type="PANTHER" id="PTHR30425">
    <property type="entry name" value="PHOSPHATE TRANSPORT SYSTEM PERMEASE PROTEIN PST"/>
    <property type="match status" value="1"/>
</dbReference>
<organism evidence="12 13">
    <name type="scientific">Limnochorda pilosa</name>
    <dbReference type="NCBI Taxonomy" id="1555112"/>
    <lineage>
        <taxon>Bacteria</taxon>
        <taxon>Bacillati</taxon>
        <taxon>Bacillota</taxon>
        <taxon>Limnochordia</taxon>
        <taxon>Limnochordales</taxon>
        <taxon>Limnochordaceae</taxon>
        <taxon>Limnochorda</taxon>
    </lineage>
</organism>
<sequence>MSLPIHQARTVNRGDRLFRGVLVVFGLLVLAVAAVILDELGQVARPSVARYGLGFLTGTQWDPIQQRFGALPFVFGTVVSSAIAVLLAVPLGLGVAFFLSELAPRWLRDPVSFLVELLAAIPSVVYGLWGIFVLVPLIRALEMKIVASGLGFLPIFSGAPYGIGMLSAGVILAIMIVPTVAAVSREVFRAVPGSQREAALALGATRWEAMKVVFDYGRAGIVGAVVLGWGRALGETMAVNMVIGNQPVISLSLFSPAHTMASVIASEFNEAVVPMHVSALAEIGLVLFGVTFLLSAVARILVIRVERKARGRSAATGVIGA</sequence>
<evidence type="ECO:0000313" key="12">
    <source>
        <dbReference type="EMBL" id="BAS28868.1"/>
    </source>
</evidence>
<dbReference type="KEGG" id="lpil:LIP_3039"/>